<gene>
    <name evidence="3" type="ORF">TSAR_007429</name>
</gene>
<sequence>MSVSVNTISLCGFLLQLFAIGLAYNPLPLETMVRPIYWTKELIDRIPYDTVFSDEIGPGIRGTPKLWDEYARIKASKPNPPYWKQPGFYESQGPPPSWFTATAPPGLAWNPQSPPAQGGWPNIDPR</sequence>
<evidence type="ECO:0000256" key="1">
    <source>
        <dbReference type="SAM" id="MobiDB-lite"/>
    </source>
</evidence>
<protein>
    <submittedName>
        <fullName evidence="3">Uncharacterized protein</fullName>
    </submittedName>
</protein>
<reference evidence="3 4" key="1">
    <citation type="journal article" date="2017" name="Curr. Biol.">
        <title>The Evolution of Venom by Co-option of Single-Copy Genes.</title>
        <authorList>
            <person name="Martinson E.O."/>
            <person name="Mrinalini"/>
            <person name="Kelkar Y.D."/>
            <person name="Chang C.H."/>
            <person name="Werren J.H."/>
        </authorList>
    </citation>
    <scope>NUCLEOTIDE SEQUENCE [LARGE SCALE GENOMIC DNA]</scope>
    <source>
        <strain evidence="3 4">Alberta</strain>
        <tissue evidence="3">Whole body</tissue>
    </source>
</reference>
<evidence type="ECO:0000256" key="2">
    <source>
        <dbReference type="SAM" id="SignalP"/>
    </source>
</evidence>
<organism evidence="3 4">
    <name type="scientific">Trichomalopsis sarcophagae</name>
    <dbReference type="NCBI Taxonomy" id="543379"/>
    <lineage>
        <taxon>Eukaryota</taxon>
        <taxon>Metazoa</taxon>
        <taxon>Ecdysozoa</taxon>
        <taxon>Arthropoda</taxon>
        <taxon>Hexapoda</taxon>
        <taxon>Insecta</taxon>
        <taxon>Pterygota</taxon>
        <taxon>Neoptera</taxon>
        <taxon>Endopterygota</taxon>
        <taxon>Hymenoptera</taxon>
        <taxon>Apocrita</taxon>
        <taxon>Proctotrupomorpha</taxon>
        <taxon>Chalcidoidea</taxon>
        <taxon>Pteromalidae</taxon>
        <taxon>Pteromalinae</taxon>
        <taxon>Trichomalopsis</taxon>
    </lineage>
</organism>
<proteinExistence type="predicted"/>
<evidence type="ECO:0000313" key="4">
    <source>
        <dbReference type="Proteomes" id="UP000215335"/>
    </source>
</evidence>
<name>A0A232FDQ4_9HYME</name>
<comment type="caution">
    <text evidence="3">The sequence shown here is derived from an EMBL/GenBank/DDBJ whole genome shotgun (WGS) entry which is preliminary data.</text>
</comment>
<dbReference type="AlphaFoldDB" id="A0A232FDQ4"/>
<feature type="chain" id="PRO_5013122071" evidence="2">
    <location>
        <begin position="24"/>
        <end position="126"/>
    </location>
</feature>
<keyword evidence="4" id="KW-1185">Reference proteome</keyword>
<accession>A0A232FDQ4</accession>
<feature type="region of interest" description="Disordered" evidence="1">
    <location>
        <begin position="84"/>
        <end position="126"/>
    </location>
</feature>
<dbReference type="EMBL" id="NNAY01000357">
    <property type="protein sequence ID" value="OXU28924.1"/>
    <property type="molecule type" value="Genomic_DNA"/>
</dbReference>
<dbReference type="Proteomes" id="UP000215335">
    <property type="component" value="Unassembled WGS sequence"/>
</dbReference>
<keyword evidence="2" id="KW-0732">Signal</keyword>
<evidence type="ECO:0000313" key="3">
    <source>
        <dbReference type="EMBL" id="OXU28924.1"/>
    </source>
</evidence>
<feature type="signal peptide" evidence="2">
    <location>
        <begin position="1"/>
        <end position="23"/>
    </location>
</feature>